<protein>
    <submittedName>
        <fullName evidence="2">Sorting nexin C-terminal domain-containing protein</fullName>
    </submittedName>
</protein>
<dbReference type="Proteomes" id="UP000887580">
    <property type="component" value="Unplaced"/>
</dbReference>
<name>A0AC35EWS8_9BILA</name>
<proteinExistence type="predicted"/>
<evidence type="ECO:0000313" key="2">
    <source>
        <dbReference type="WBParaSite" id="PS1159_v2.g11514.t1"/>
    </source>
</evidence>
<evidence type="ECO:0000313" key="1">
    <source>
        <dbReference type="Proteomes" id="UP000887580"/>
    </source>
</evidence>
<accession>A0AC35EWS8</accession>
<reference evidence="2" key="1">
    <citation type="submission" date="2022-11" db="UniProtKB">
        <authorList>
            <consortium name="WormBaseParasite"/>
        </authorList>
    </citation>
    <scope>IDENTIFICATION</scope>
</reference>
<sequence>MPTHFLTEQKDSLKSFDSEISPPHQVSSKIALDNLLLTQKRAHESSQGLSPQHPQIRPEWTRETSKIFTFFILQIGYGISDFFIATFILFQKFFNRIFEALIKKQVQKLLDKILQEETILYLIQSFQNMLLTHSNIATDEEKKLRAELTQRRLDQYLEDNIPGMIKEIIGAKNFRQIASDIIQALQLPRLNKQLAFVLLDSLIEKIRGNPNLAEIPTNIPI</sequence>
<organism evidence="1 2">
    <name type="scientific">Panagrolaimus sp. PS1159</name>
    <dbReference type="NCBI Taxonomy" id="55785"/>
    <lineage>
        <taxon>Eukaryota</taxon>
        <taxon>Metazoa</taxon>
        <taxon>Ecdysozoa</taxon>
        <taxon>Nematoda</taxon>
        <taxon>Chromadorea</taxon>
        <taxon>Rhabditida</taxon>
        <taxon>Tylenchina</taxon>
        <taxon>Panagrolaimomorpha</taxon>
        <taxon>Panagrolaimoidea</taxon>
        <taxon>Panagrolaimidae</taxon>
        <taxon>Panagrolaimus</taxon>
    </lineage>
</organism>
<dbReference type="WBParaSite" id="PS1159_v2.g11514.t1">
    <property type="protein sequence ID" value="PS1159_v2.g11514.t1"/>
    <property type="gene ID" value="PS1159_v2.g11514"/>
</dbReference>